<dbReference type="EMBL" id="ML002535">
    <property type="protein sequence ID" value="RKP37148.1"/>
    <property type="molecule type" value="Genomic_DNA"/>
</dbReference>
<proteinExistence type="predicted"/>
<evidence type="ECO:0000313" key="2">
    <source>
        <dbReference type="EMBL" id="RKP37148.1"/>
    </source>
</evidence>
<evidence type="ECO:0000256" key="1">
    <source>
        <dbReference type="SAM" id="SignalP"/>
    </source>
</evidence>
<reference evidence="3" key="1">
    <citation type="journal article" date="2018" name="Nat. Microbiol.">
        <title>Leveraging single-cell genomics to expand the fungal tree of life.</title>
        <authorList>
            <person name="Ahrendt S.R."/>
            <person name="Quandt C.A."/>
            <person name="Ciobanu D."/>
            <person name="Clum A."/>
            <person name="Salamov A."/>
            <person name="Andreopoulos B."/>
            <person name="Cheng J.F."/>
            <person name="Woyke T."/>
            <person name="Pelin A."/>
            <person name="Henrissat B."/>
            <person name="Reynolds N.K."/>
            <person name="Benny G.L."/>
            <person name="Smith M.E."/>
            <person name="James T.Y."/>
            <person name="Grigoriev I.V."/>
        </authorList>
    </citation>
    <scope>NUCLEOTIDE SEQUENCE [LARGE SCALE GENOMIC DNA]</scope>
    <source>
        <strain evidence="3">RSA 468</strain>
    </source>
</reference>
<dbReference type="Proteomes" id="UP000268162">
    <property type="component" value="Unassembled WGS sequence"/>
</dbReference>
<name>A0A4P9ZV50_9FUNG</name>
<dbReference type="AlphaFoldDB" id="A0A4P9ZV50"/>
<accession>A0A4P9ZV50</accession>
<sequence length="283" mass="31001">MGGPCLLLLSCWMCTSIDPHQYYHHRSLVASPLQIQLSQCAGRQLSTFGTKHWHIHTIPLHLSAKDSAVAYHIRKKSFLNKTLVISDVSGHMTYEKRQRGFFKTKKALYNATTNEVLWETCTQDNTTQAITFYGPNIILKLRSGATHSRCPLNSLVRASATNSFCWDSDHYNWLPAGTSDHHSFKCLRAATGCEVAEFIATAPLSGSGGNNNSSGTLGVLVIHGGKEYGQVFCEFLLFALIHLWEDAITSPPSPGAESISMPASYQAAVSSSSSYVSAPITRC</sequence>
<gene>
    <name evidence="2" type="ORF">BJ085DRAFT_31069</name>
</gene>
<organism evidence="2 3">
    <name type="scientific">Dimargaris cristalligena</name>
    <dbReference type="NCBI Taxonomy" id="215637"/>
    <lineage>
        <taxon>Eukaryota</taxon>
        <taxon>Fungi</taxon>
        <taxon>Fungi incertae sedis</taxon>
        <taxon>Zoopagomycota</taxon>
        <taxon>Kickxellomycotina</taxon>
        <taxon>Dimargaritomycetes</taxon>
        <taxon>Dimargaritales</taxon>
        <taxon>Dimargaritaceae</taxon>
        <taxon>Dimargaris</taxon>
    </lineage>
</organism>
<keyword evidence="1" id="KW-0732">Signal</keyword>
<feature type="chain" id="PRO_5020425317" evidence="1">
    <location>
        <begin position="20"/>
        <end position="283"/>
    </location>
</feature>
<protein>
    <submittedName>
        <fullName evidence="2">Uncharacterized protein</fullName>
    </submittedName>
</protein>
<keyword evidence="3" id="KW-1185">Reference proteome</keyword>
<evidence type="ECO:0000313" key="3">
    <source>
        <dbReference type="Proteomes" id="UP000268162"/>
    </source>
</evidence>
<feature type="signal peptide" evidence="1">
    <location>
        <begin position="1"/>
        <end position="19"/>
    </location>
</feature>